<evidence type="ECO:0000256" key="1">
    <source>
        <dbReference type="SAM" id="MobiDB-lite"/>
    </source>
</evidence>
<accession>A0A1H2YDV8</accession>
<dbReference type="Proteomes" id="UP000199441">
    <property type="component" value="Unassembled WGS sequence"/>
</dbReference>
<proteinExistence type="predicted"/>
<dbReference type="STRING" id="670155.SAMN04488001_2290"/>
<sequence length="188" mass="20626">MIKKDSSPMAKTTVLRLADLPTRKITQIDYTPDAAVLERLATEMDLSALRKVRLDGTLKPLGNKDWQLNARLGATVVQPCVITLAPVTTRIDEQVERNYLSDWMEPTAAELEMDGDDISEPLPEAIDLAQITAEVLAIAVPAYPRAEGAELSKKDFTEPGQEPLTDEDVKPFAGLASLKAKLENPDKD</sequence>
<evidence type="ECO:0000313" key="2">
    <source>
        <dbReference type="EMBL" id="SDX02844.1"/>
    </source>
</evidence>
<dbReference type="EMBL" id="FNOI01000003">
    <property type="protein sequence ID" value="SDX02844.1"/>
    <property type="molecule type" value="Genomic_DNA"/>
</dbReference>
<gene>
    <name evidence="2" type="ORF">SAMN04488001_2290</name>
</gene>
<dbReference type="AlphaFoldDB" id="A0A1H2YDV8"/>
<protein>
    <submittedName>
        <fullName evidence="2">Uncharacterized ACR, COG1399</fullName>
    </submittedName>
</protein>
<name>A0A1H2YDV8_9RHOB</name>
<dbReference type="InterPro" id="IPR003772">
    <property type="entry name" value="YceD"/>
</dbReference>
<feature type="region of interest" description="Disordered" evidence="1">
    <location>
        <begin position="149"/>
        <end position="171"/>
    </location>
</feature>
<evidence type="ECO:0000313" key="3">
    <source>
        <dbReference type="Proteomes" id="UP000199441"/>
    </source>
</evidence>
<organism evidence="2 3">
    <name type="scientific">Litoreibacter albidus</name>
    <dbReference type="NCBI Taxonomy" id="670155"/>
    <lineage>
        <taxon>Bacteria</taxon>
        <taxon>Pseudomonadati</taxon>
        <taxon>Pseudomonadota</taxon>
        <taxon>Alphaproteobacteria</taxon>
        <taxon>Rhodobacterales</taxon>
        <taxon>Roseobacteraceae</taxon>
        <taxon>Litoreibacter</taxon>
    </lineage>
</organism>
<reference evidence="3" key="1">
    <citation type="submission" date="2016-10" db="EMBL/GenBank/DDBJ databases">
        <authorList>
            <person name="Varghese N."/>
            <person name="Submissions S."/>
        </authorList>
    </citation>
    <scope>NUCLEOTIDE SEQUENCE [LARGE SCALE GENOMIC DNA]</scope>
    <source>
        <strain evidence="3">DSM 26922</strain>
    </source>
</reference>
<keyword evidence="3" id="KW-1185">Reference proteome</keyword>
<dbReference type="Pfam" id="PF02620">
    <property type="entry name" value="YceD"/>
    <property type="match status" value="1"/>
</dbReference>